<dbReference type="InterPro" id="IPR035926">
    <property type="entry name" value="NusB-like_sf"/>
</dbReference>
<name>A0A6I3JH39_9ACTN</name>
<dbReference type="GO" id="GO:0003723">
    <property type="term" value="F:RNA binding"/>
    <property type="evidence" value="ECO:0007669"/>
    <property type="project" value="UniProtKB-UniRule"/>
</dbReference>
<evidence type="ECO:0000256" key="1">
    <source>
        <dbReference type="ARBA" id="ARBA00005952"/>
    </source>
</evidence>
<keyword evidence="9" id="KW-1185">Reference proteome</keyword>
<keyword evidence="4 6" id="KW-0805">Transcription regulation</keyword>
<dbReference type="GO" id="GO:0005829">
    <property type="term" value="C:cytosol"/>
    <property type="evidence" value="ECO:0007669"/>
    <property type="project" value="TreeGrafter"/>
</dbReference>
<dbReference type="PANTHER" id="PTHR11078">
    <property type="entry name" value="N UTILIZATION SUBSTANCE PROTEIN B-RELATED"/>
    <property type="match status" value="1"/>
</dbReference>
<evidence type="ECO:0000256" key="3">
    <source>
        <dbReference type="ARBA" id="ARBA00022884"/>
    </source>
</evidence>
<proteinExistence type="inferred from homology"/>
<feature type="domain" description="NusB/RsmB/TIM44" evidence="7">
    <location>
        <begin position="6"/>
        <end position="129"/>
    </location>
</feature>
<evidence type="ECO:0000259" key="7">
    <source>
        <dbReference type="Pfam" id="PF01029"/>
    </source>
</evidence>
<dbReference type="SUPFAM" id="SSF48013">
    <property type="entry name" value="NusB-like"/>
    <property type="match status" value="1"/>
</dbReference>
<evidence type="ECO:0000313" key="8">
    <source>
        <dbReference type="EMBL" id="MTB97439.1"/>
    </source>
</evidence>
<dbReference type="InterPro" id="IPR006027">
    <property type="entry name" value="NusB_RsmB_TIM44"/>
</dbReference>
<dbReference type="HAMAP" id="MF_00073">
    <property type="entry name" value="NusB"/>
    <property type="match status" value="1"/>
</dbReference>
<protein>
    <recommendedName>
        <fullName evidence="6">Transcription antitermination protein NusB</fullName>
    </recommendedName>
    <alternativeName>
        <fullName evidence="6">Antitermination factor NusB</fullName>
    </alternativeName>
</protein>
<dbReference type="AlphaFoldDB" id="A0A6I3JH39"/>
<accession>A0A6I3JH39</accession>
<evidence type="ECO:0000256" key="6">
    <source>
        <dbReference type="HAMAP-Rule" id="MF_00073"/>
    </source>
</evidence>
<dbReference type="Gene3D" id="1.10.940.10">
    <property type="entry name" value="NusB-like"/>
    <property type="match status" value="1"/>
</dbReference>
<dbReference type="RefSeq" id="WP_154617415.1">
    <property type="nucleotide sequence ID" value="NZ_CP053660.1"/>
</dbReference>
<keyword evidence="2 6" id="KW-0889">Transcription antitermination</keyword>
<dbReference type="Proteomes" id="UP000433406">
    <property type="component" value="Unassembled WGS sequence"/>
</dbReference>
<dbReference type="NCBIfam" id="TIGR01951">
    <property type="entry name" value="nusB"/>
    <property type="match status" value="1"/>
</dbReference>
<sequence>MAARSKARKRALDLLYASEMRGESPVEALERAISEGEGPTNAYTATLVRGVVEHQERIDGLLRDYAEGWTLERMPAVDRNVLRLGLWELLYADDVPDSVAISEALALVRDLSTDDSPQFVNGVLGNLARNKANLA</sequence>
<keyword evidence="5 6" id="KW-0804">Transcription</keyword>
<organism evidence="8 9">
    <name type="scientific">Nocardioides marmotae</name>
    <dbReference type="NCBI Taxonomy" id="2663857"/>
    <lineage>
        <taxon>Bacteria</taxon>
        <taxon>Bacillati</taxon>
        <taxon>Actinomycetota</taxon>
        <taxon>Actinomycetes</taxon>
        <taxon>Propionibacteriales</taxon>
        <taxon>Nocardioidaceae</taxon>
        <taxon>Nocardioides</taxon>
    </lineage>
</organism>
<evidence type="ECO:0000256" key="4">
    <source>
        <dbReference type="ARBA" id="ARBA00023015"/>
    </source>
</evidence>
<dbReference type="GO" id="GO:0006353">
    <property type="term" value="P:DNA-templated transcription termination"/>
    <property type="evidence" value="ECO:0007669"/>
    <property type="project" value="UniProtKB-UniRule"/>
</dbReference>
<evidence type="ECO:0000256" key="2">
    <source>
        <dbReference type="ARBA" id="ARBA00022814"/>
    </source>
</evidence>
<comment type="similarity">
    <text evidence="1 6">Belongs to the NusB family.</text>
</comment>
<comment type="function">
    <text evidence="6">Involved in transcription antitermination. Required for transcription of ribosomal RNA (rRNA) genes. Binds specifically to the boxA antiterminator sequence of the ribosomal RNA (rrn) operons.</text>
</comment>
<dbReference type="EMBL" id="WLCI01000023">
    <property type="protein sequence ID" value="MTB97439.1"/>
    <property type="molecule type" value="Genomic_DNA"/>
</dbReference>
<evidence type="ECO:0000256" key="5">
    <source>
        <dbReference type="ARBA" id="ARBA00023163"/>
    </source>
</evidence>
<comment type="caution">
    <text evidence="8">The sequence shown here is derived from an EMBL/GenBank/DDBJ whole genome shotgun (WGS) entry which is preliminary data.</text>
</comment>
<keyword evidence="3 6" id="KW-0694">RNA-binding</keyword>
<evidence type="ECO:0000313" key="9">
    <source>
        <dbReference type="Proteomes" id="UP000433406"/>
    </source>
</evidence>
<gene>
    <name evidence="6 8" type="primary">nusB</name>
    <name evidence="8" type="ORF">GGQ22_20440</name>
</gene>
<reference evidence="8 9" key="1">
    <citation type="submission" date="2019-10" db="EMBL/GenBank/DDBJ databases">
        <title>Nocardioides novel species isolated from the excrement of Marmot.</title>
        <authorList>
            <person name="Zhang G."/>
        </authorList>
    </citation>
    <scope>NUCLEOTIDE SEQUENCE [LARGE SCALE GENOMIC DNA]</scope>
    <source>
        <strain evidence="9">zg-579</strain>
    </source>
</reference>
<dbReference type="PANTHER" id="PTHR11078:SF3">
    <property type="entry name" value="ANTITERMINATION NUSB DOMAIN-CONTAINING PROTEIN"/>
    <property type="match status" value="1"/>
</dbReference>
<dbReference type="InterPro" id="IPR011605">
    <property type="entry name" value="NusB_fam"/>
</dbReference>
<dbReference type="Pfam" id="PF01029">
    <property type="entry name" value="NusB"/>
    <property type="match status" value="1"/>
</dbReference>
<dbReference type="GO" id="GO:0031564">
    <property type="term" value="P:transcription antitermination"/>
    <property type="evidence" value="ECO:0007669"/>
    <property type="project" value="UniProtKB-KW"/>
</dbReference>